<dbReference type="Proteomes" id="UP000886742">
    <property type="component" value="Unassembled WGS sequence"/>
</dbReference>
<name>A0A9D1JWA8_9PROT</name>
<sequence>MMKKTIFFMLCLAPLGVQAAPFTGGVIGAGSISGDNSYGYVASDGINVVGMNIGVDIPSPLEPNTLYAGTNIIRDNFTITSYADITGGALYINDGYSLNLQNTQNNNINMSFTSINADGRLTVRDADLFKVDGSIAAANGLSVTAKTMQTGAINVTGGDTVLDVAGALTGDDVALKMGGFHNSGNGTTQISADKSIDVAGGDIENTDGAGNMTITTGGTLKAGNIYNSSGTMNITAGGDITVSGTVKNDSATSNMVLNADNLTVSGGNTNEASFVNSGNLTINVTGTTNLEYGFDISAMGIDNTFSLTTGKLTFGSGANTDRWLNVFSNKLNQFTLNITNDSLNIAADVINGLINSDTQQYNENANMTITAQAITADSVTNRGNKLVMTATEIDGDGIVISGGVEGFEGSDTDIHSAAVLQVQGDVSNRGTMSLNGTRVELANVSNDGGELDITSLTNDIGEINISGNVTNVSGNTLINAKDIVIGGTLSNLAGSTIIDGSDTDGSDLQIGAIDVSGGVVDLTALIGGVNVDGAINVTGDGAMNIDGSTHSLTAGQTIQINGDMTLSDVAASGNGNVNIAATGSQGFVMTSTNGNIKIDGSVLATSAGSRSATFVANIIEIGESVTASGANNKLVFGGSASNQLTVAGDMSATGGATIEIVSDDANVGSLNVGAGSTLVARGTQITATKGAIDFADGLWFGATGLTDKPDNGLIVEADTTNLTLKSDTAQVEIGGALDLGTGRTLKLIAEKSAVTVGGAVLTAGTLNANAQNITLGDVTNSGTATLTADQRVVMGNVMANSGTLNITANGTGLPNIQIGGLNIANGAFVNIDSDATANVAATNVVVTGDVSQGTQAGALNLLATDTTFAAESLTITGNYDATAGSALFEVAGPITVGGNITVATDAELNMGGDGITATNLDNNGTLALHSDNGITLAQVTNTGNLTLDSGAGVTTVDTFAVGGAGTITLMGAGLTTDGVFTTQNTVLYQNYLGTLSAGEVNVDSDDYTITASEFNVAGVNQVSGRMQINASDINVAGDVTALDLRFAKNPASPDSWIDATIDGNVSGGVDFWGLKRLDIKGTYTFNNDSDLWAAIMPYDEEGTGNTSKQNYWSTVEVTGDNKVGEITNAAGGAAMITVGEKFVSNVSGVVNGSAASQPQVGITLFDTVDTGTAIWLLHAEEGIDVSDGFDKLRNLDVKFCNGDGSICIDYADTLRPSDAFNGTDSDLPIYLSERDTDGDGVADSLYIVFDPRFGGPVEVFKIQPIVAEVADHTTGEYVSAGALDNLIAGQLLNTKFYNDTPIELIPEIFRGTNFATMANELYDRMEYYNMTGERDPLARFSRLFQARELEQIAGNISLNEHTNFRDFEDRMFDEFIWNRNRNLKKAWLDADYGMFSQDVSDGKRAKGNRFSIAGGFDWQDSETLILGLTARVSNSSSDNSDAVELGYLPGKSLLGTVDVTVDDLNIGLGGYLMKILGEKTRLYGNAFLDIHLLDTARDQTFMSHIDGSGSAFSFISEWGLLHDWLNQYIVGNAYARVGYNFGFDVTEHAAGQDYMDMQSDGYLILTPGYSLIAQKRIYPSAWFQIRPYASIGVEYDVLGAPDFVKYKFAPAHTYTKYDVDIDPLWANIGGGVEFLSAVGLQFGIDYRYQYNDAIQLHNIKVTGSYRF</sequence>
<evidence type="ECO:0000256" key="1">
    <source>
        <dbReference type="SAM" id="SignalP"/>
    </source>
</evidence>
<feature type="chain" id="PRO_5039126575" description="Autotransporter domain-containing protein" evidence="1">
    <location>
        <begin position="20"/>
        <end position="1667"/>
    </location>
</feature>
<gene>
    <name evidence="2" type="ORF">IAD02_03900</name>
</gene>
<dbReference type="EMBL" id="DVJI01000012">
    <property type="protein sequence ID" value="HIS71097.1"/>
    <property type="molecule type" value="Genomic_DNA"/>
</dbReference>
<accession>A0A9D1JWA8</accession>
<dbReference type="SUPFAM" id="SSF103515">
    <property type="entry name" value="Autotransporter"/>
    <property type="match status" value="1"/>
</dbReference>
<protein>
    <recommendedName>
        <fullName evidence="4">Autotransporter domain-containing protein</fullName>
    </recommendedName>
</protein>
<feature type="signal peptide" evidence="1">
    <location>
        <begin position="1"/>
        <end position="19"/>
    </location>
</feature>
<dbReference type="InterPro" id="IPR036709">
    <property type="entry name" value="Autotransporte_beta_dom_sf"/>
</dbReference>
<comment type="caution">
    <text evidence="2">The sequence shown here is derived from an EMBL/GenBank/DDBJ whole genome shotgun (WGS) entry which is preliminary data.</text>
</comment>
<evidence type="ECO:0000313" key="3">
    <source>
        <dbReference type="Proteomes" id="UP000886742"/>
    </source>
</evidence>
<evidence type="ECO:0008006" key="4">
    <source>
        <dbReference type="Google" id="ProtNLM"/>
    </source>
</evidence>
<keyword evidence="1" id="KW-0732">Signal</keyword>
<organism evidence="2 3">
    <name type="scientific">Candidatus Enterousia intestinigallinarum</name>
    <dbReference type="NCBI Taxonomy" id="2840790"/>
    <lineage>
        <taxon>Bacteria</taxon>
        <taxon>Pseudomonadati</taxon>
        <taxon>Pseudomonadota</taxon>
        <taxon>Alphaproteobacteria</taxon>
        <taxon>Candidatus Enterousia</taxon>
    </lineage>
</organism>
<evidence type="ECO:0000313" key="2">
    <source>
        <dbReference type="EMBL" id="HIS71097.1"/>
    </source>
</evidence>
<reference evidence="2" key="2">
    <citation type="journal article" date="2021" name="PeerJ">
        <title>Extensive microbial diversity within the chicken gut microbiome revealed by metagenomics and culture.</title>
        <authorList>
            <person name="Gilroy R."/>
            <person name="Ravi A."/>
            <person name="Getino M."/>
            <person name="Pursley I."/>
            <person name="Horton D.L."/>
            <person name="Alikhan N.F."/>
            <person name="Baker D."/>
            <person name="Gharbi K."/>
            <person name="Hall N."/>
            <person name="Watson M."/>
            <person name="Adriaenssens E.M."/>
            <person name="Foster-Nyarko E."/>
            <person name="Jarju S."/>
            <person name="Secka A."/>
            <person name="Antonio M."/>
            <person name="Oren A."/>
            <person name="Chaudhuri R.R."/>
            <person name="La Ragione R."/>
            <person name="Hildebrand F."/>
            <person name="Pallen M.J."/>
        </authorList>
    </citation>
    <scope>NUCLEOTIDE SEQUENCE</scope>
    <source>
        <strain evidence="2">ChiGjej3B3-5194</strain>
    </source>
</reference>
<proteinExistence type="predicted"/>
<reference evidence="2" key="1">
    <citation type="submission" date="2020-10" db="EMBL/GenBank/DDBJ databases">
        <authorList>
            <person name="Gilroy R."/>
        </authorList>
    </citation>
    <scope>NUCLEOTIDE SEQUENCE</scope>
    <source>
        <strain evidence="2">ChiGjej3B3-5194</strain>
    </source>
</reference>